<evidence type="ECO:0008006" key="3">
    <source>
        <dbReference type="Google" id="ProtNLM"/>
    </source>
</evidence>
<comment type="caution">
    <text evidence="1">The sequence shown here is derived from an EMBL/GenBank/DDBJ whole genome shotgun (WGS) entry which is preliminary data.</text>
</comment>
<name>A0ABQ1G8G6_9GAMM</name>
<sequence>MHPNLRETREPMNASRSLRSHQFPISLAILSATIAIAPLHAQTSSLSGTVALSSQLVDRGLAVTPVTPVLQGAVSWASADGWILGLSIGTQTRSPRHGSDTLAQVDHYWSLSDDWRMQAGLAYYAYPGNASARAFDRAEASMSWMYRDVLTFGVSAISLTHGSDHQPRGAADVGFHWPLPAHFSLTAGAGVAQPLPAGTYYGGSTYGAWSYFRDFYKYSGQRPSSYYGYGQLGLAWGFGPWRVELDRIATAPSQRWMAAAPWVATISWSF</sequence>
<gene>
    <name evidence="1" type="ORF">GCM10010981_30030</name>
</gene>
<organism evidence="1 2">
    <name type="scientific">Dyella nitratireducens</name>
    <dbReference type="NCBI Taxonomy" id="1849580"/>
    <lineage>
        <taxon>Bacteria</taxon>
        <taxon>Pseudomonadati</taxon>
        <taxon>Pseudomonadota</taxon>
        <taxon>Gammaproteobacteria</taxon>
        <taxon>Lysobacterales</taxon>
        <taxon>Rhodanobacteraceae</taxon>
        <taxon>Dyella</taxon>
    </lineage>
</organism>
<evidence type="ECO:0000313" key="1">
    <source>
        <dbReference type="EMBL" id="GGA38749.1"/>
    </source>
</evidence>
<accession>A0ABQ1G8G6</accession>
<dbReference type="Proteomes" id="UP000620046">
    <property type="component" value="Unassembled WGS sequence"/>
</dbReference>
<protein>
    <recommendedName>
        <fullName evidence="3">MipA/OmpV family protein</fullName>
    </recommendedName>
</protein>
<evidence type="ECO:0000313" key="2">
    <source>
        <dbReference type="Proteomes" id="UP000620046"/>
    </source>
</evidence>
<dbReference type="EMBL" id="BMJA01000002">
    <property type="protein sequence ID" value="GGA38749.1"/>
    <property type="molecule type" value="Genomic_DNA"/>
</dbReference>
<proteinExistence type="predicted"/>
<keyword evidence="2" id="KW-1185">Reference proteome</keyword>
<reference evidence="2" key="1">
    <citation type="journal article" date="2019" name="Int. J. Syst. Evol. Microbiol.">
        <title>The Global Catalogue of Microorganisms (GCM) 10K type strain sequencing project: providing services to taxonomists for standard genome sequencing and annotation.</title>
        <authorList>
            <consortium name="The Broad Institute Genomics Platform"/>
            <consortium name="The Broad Institute Genome Sequencing Center for Infectious Disease"/>
            <person name="Wu L."/>
            <person name="Ma J."/>
        </authorList>
    </citation>
    <scope>NUCLEOTIDE SEQUENCE [LARGE SCALE GENOMIC DNA]</scope>
    <source>
        <strain evidence="2">CGMCC 1.15439</strain>
    </source>
</reference>